<dbReference type="Proteomes" id="UP001164733">
    <property type="component" value="Chromosome"/>
</dbReference>
<keyword evidence="3 5" id="KW-0347">Helicase</keyword>
<dbReference type="InterPro" id="IPR014016">
    <property type="entry name" value="UvrD-like_ATP-bd"/>
</dbReference>
<proteinExistence type="predicted"/>
<accession>A0AA47I936</accession>
<keyword evidence="4 5" id="KW-0067">ATP-binding</keyword>
<evidence type="ECO:0000256" key="1">
    <source>
        <dbReference type="ARBA" id="ARBA00022741"/>
    </source>
</evidence>
<feature type="domain" description="UvrD-like helicase ATP-binding" evidence="6">
    <location>
        <begin position="136"/>
        <end position="234"/>
    </location>
</feature>
<dbReference type="RefSeq" id="WP_268056050.1">
    <property type="nucleotide sequence ID" value="NZ_CP086239.1"/>
</dbReference>
<dbReference type="GO" id="GO:0000725">
    <property type="term" value="P:recombinational repair"/>
    <property type="evidence" value="ECO:0007669"/>
    <property type="project" value="TreeGrafter"/>
</dbReference>
<protein>
    <submittedName>
        <fullName evidence="7">UvrD-helicase domain-containing protein</fullName>
    </submittedName>
</protein>
<evidence type="ECO:0000256" key="2">
    <source>
        <dbReference type="ARBA" id="ARBA00022801"/>
    </source>
</evidence>
<evidence type="ECO:0000256" key="5">
    <source>
        <dbReference type="PROSITE-ProRule" id="PRU00560"/>
    </source>
</evidence>
<dbReference type="PROSITE" id="PS51198">
    <property type="entry name" value="UVRD_HELICASE_ATP_BIND"/>
    <property type="match status" value="1"/>
</dbReference>
<sequence>MSNNILLVILGLIVAMLFISSSKKRFIRIQEQRECFNKIVNEFKIACEELNGYTKDFYYTYFIKEKWKYKYKELYSKVDKKWKYEKLKLDKDILNSIDEFKNKYSNIEKIRDDYNKKFIRIEKINYKNLFDNIEGRALDQQQRECVIKEEINNLVIAGAGTGKTTTIVGKIKYLLEKYNYNSDEILVLSFTNASASEMAERVKKETGKNMDVMTFHKLGKEIIAEVEGKQPSIT</sequence>
<dbReference type="Gene3D" id="3.40.50.300">
    <property type="entry name" value="P-loop containing nucleotide triphosphate hydrolases"/>
    <property type="match status" value="1"/>
</dbReference>
<evidence type="ECO:0000313" key="7">
    <source>
        <dbReference type="EMBL" id="WAG62500.1"/>
    </source>
</evidence>
<dbReference type="GO" id="GO:0043138">
    <property type="term" value="F:3'-5' DNA helicase activity"/>
    <property type="evidence" value="ECO:0007669"/>
    <property type="project" value="TreeGrafter"/>
</dbReference>
<evidence type="ECO:0000313" key="8">
    <source>
        <dbReference type="Proteomes" id="UP001164733"/>
    </source>
</evidence>
<gene>
    <name evidence="7" type="ORF">LL038_09785</name>
</gene>
<dbReference type="GO" id="GO:0005829">
    <property type="term" value="C:cytosol"/>
    <property type="evidence" value="ECO:0007669"/>
    <property type="project" value="TreeGrafter"/>
</dbReference>
<dbReference type="EMBL" id="CP086239">
    <property type="protein sequence ID" value="WAG62500.1"/>
    <property type="molecule type" value="Genomic_DNA"/>
</dbReference>
<dbReference type="PANTHER" id="PTHR11070">
    <property type="entry name" value="UVRD / RECB / PCRA DNA HELICASE FAMILY MEMBER"/>
    <property type="match status" value="1"/>
</dbReference>
<name>A0AA47I936_9CLOT</name>
<evidence type="ECO:0000256" key="4">
    <source>
        <dbReference type="ARBA" id="ARBA00022840"/>
    </source>
</evidence>
<dbReference type="AlphaFoldDB" id="A0AA47I936"/>
<organism evidence="7 8">
    <name type="scientific">Clostridium estertheticum</name>
    <dbReference type="NCBI Taxonomy" id="238834"/>
    <lineage>
        <taxon>Bacteria</taxon>
        <taxon>Bacillati</taxon>
        <taxon>Bacillota</taxon>
        <taxon>Clostridia</taxon>
        <taxon>Eubacteriales</taxon>
        <taxon>Clostridiaceae</taxon>
        <taxon>Clostridium</taxon>
    </lineage>
</organism>
<evidence type="ECO:0000259" key="6">
    <source>
        <dbReference type="PROSITE" id="PS51198"/>
    </source>
</evidence>
<dbReference type="Pfam" id="PF00580">
    <property type="entry name" value="UvrD-helicase"/>
    <property type="match status" value="1"/>
</dbReference>
<dbReference type="GO" id="GO:0003677">
    <property type="term" value="F:DNA binding"/>
    <property type="evidence" value="ECO:0007669"/>
    <property type="project" value="InterPro"/>
</dbReference>
<feature type="binding site" evidence="5">
    <location>
        <begin position="157"/>
        <end position="164"/>
    </location>
    <ligand>
        <name>ATP</name>
        <dbReference type="ChEBI" id="CHEBI:30616"/>
    </ligand>
</feature>
<keyword evidence="2 5" id="KW-0378">Hydrolase</keyword>
<dbReference type="SUPFAM" id="SSF52540">
    <property type="entry name" value="P-loop containing nucleoside triphosphate hydrolases"/>
    <property type="match status" value="1"/>
</dbReference>
<dbReference type="InterPro" id="IPR027417">
    <property type="entry name" value="P-loop_NTPase"/>
</dbReference>
<keyword evidence="1 5" id="KW-0547">Nucleotide-binding</keyword>
<dbReference type="PANTHER" id="PTHR11070:SF63">
    <property type="entry name" value="DNA HELICASE IV"/>
    <property type="match status" value="1"/>
</dbReference>
<dbReference type="InterPro" id="IPR000212">
    <property type="entry name" value="DNA_helicase_UvrD/REP"/>
</dbReference>
<dbReference type="GO" id="GO:0016787">
    <property type="term" value="F:hydrolase activity"/>
    <property type="evidence" value="ECO:0007669"/>
    <property type="project" value="UniProtKB-UniRule"/>
</dbReference>
<evidence type="ECO:0000256" key="3">
    <source>
        <dbReference type="ARBA" id="ARBA00022806"/>
    </source>
</evidence>
<reference evidence="7" key="1">
    <citation type="submission" date="2021-11" db="EMBL/GenBank/DDBJ databases">
        <title>Clostridia strains as spoilage organisms.</title>
        <authorList>
            <person name="Wambui J."/>
            <person name="Stevens M.J.A."/>
            <person name="Stephan R."/>
        </authorList>
    </citation>
    <scope>NUCLEOTIDE SEQUENCE</scope>
    <source>
        <strain evidence="7">CF009</strain>
    </source>
</reference>
<dbReference type="GO" id="GO:0005524">
    <property type="term" value="F:ATP binding"/>
    <property type="evidence" value="ECO:0007669"/>
    <property type="project" value="UniProtKB-UniRule"/>
</dbReference>